<dbReference type="EMBL" id="BMNM01000002">
    <property type="protein sequence ID" value="GGI73006.1"/>
    <property type="molecule type" value="Genomic_DNA"/>
</dbReference>
<proteinExistence type="inferred from homology"/>
<comment type="similarity">
    <text evidence="2 6">Belongs to the class-III pyridoxal-phosphate-dependent aminotransferase family.</text>
</comment>
<keyword evidence="8" id="KW-0808">Transferase</keyword>
<protein>
    <submittedName>
        <fullName evidence="8">Aspartate aminotransferase family protein</fullName>
    </submittedName>
</protein>
<dbReference type="Pfam" id="PF00202">
    <property type="entry name" value="Aminotran_3"/>
    <property type="match status" value="1"/>
</dbReference>
<dbReference type="PROSITE" id="PS00600">
    <property type="entry name" value="AA_TRANSFER_CLASS_3"/>
    <property type="match status" value="1"/>
</dbReference>
<evidence type="ECO:0000256" key="2">
    <source>
        <dbReference type="ARBA" id="ARBA00008954"/>
    </source>
</evidence>
<dbReference type="PANTHER" id="PTHR11986:SF58">
    <property type="entry name" value="LEUCINE_METHIONINE RACEMASE"/>
    <property type="match status" value="1"/>
</dbReference>
<keyword evidence="10" id="KW-1185">Reference proteome</keyword>
<organism evidence="8 9">
    <name type="scientific">Vulcanisaeta souniana JCM 11219</name>
    <dbReference type="NCBI Taxonomy" id="1293586"/>
    <lineage>
        <taxon>Archaea</taxon>
        <taxon>Thermoproteota</taxon>
        <taxon>Thermoprotei</taxon>
        <taxon>Thermoproteales</taxon>
        <taxon>Thermoproteaceae</taxon>
        <taxon>Vulcanisaeta</taxon>
    </lineage>
</organism>
<reference evidence="8" key="1">
    <citation type="journal article" date="2014" name="Int. J. Syst. Evol. Microbiol.">
        <title>Complete genome sequence of Corynebacterium casei LMG S-19264T (=DSM 44701T), isolated from a smear-ripened cheese.</title>
        <authorList>
            <consortium name="US DOE Joint Genome Institute (JGI-PGF)"/>
            <person name="Walter F."/>
            <person name="Albersmeier A."/>
            <person name="Kalinowski J."/>
            <person name="Ruckert C."/>
        </authorList>
    </citation>
    <scope>NUCLEOTIDE SEQUENCE</scope>
    <source>
        <strain evidence="8">JCM 11219</strain>
    </source>
</reference>
<dbReference type="InterPro" id="IPR015421">
    <property type="entry name" value="PyrdxlP-dep_Trfase_major"/>
</dbReference>
<dbReference type="CDD" id="cd00610">
    <property type="entry name" value="OAT_like"/>
    <property type="match status" value="1"/>
</dbReference>
<dbReference type="RefSeq" id="WP_188602738.1">
    <property type="nucleotide sequence ID" value="NZ_AP026830.1"/>
</dbReference>
<dbReference type="GO" id="GO:0008483">
    <property type="term" value="F:transaminase activity"/>
    <property type="evidence" value="ECO:0007669"/>
    <property type="project" value="UniProtKB-KW"/>
</dbReference>
<dbReference type="EMBL" id="AP026830">
    <property type="protein sequence ID" value="BDR91420.1"/>
    <property type="molecule type" value="Genomic_DNA"/>
</dbReference>
<evidence type="ECO:0000256" key="3">
    <source>
        <dbReference type="ARBA" id="ARBA00022605"/>
    </source>
</evidence>
<evidence type="ECO:0000256" key="5">
    <source>
        <dbReference type="ARBA" id="ARBA00023154"/>
    </source>
</evidence>
<dbReference type="InterPro" id="IPR050103">
    <property type="entry name" value="Class-III_PLP-dep_AT"/>
</dbReference>
<dbReference type="Proteomes" id="UP001060771">
    <property type="component" value="Chromosome"/>
</dbReference>
<dbReference type="Proteomes" id="UP000657075">
    <property type="component" value="Unassembled WGS sequence"/>
</dbReference>
<keyword evidence="8" id="KW-0032">Aminotransferase</keyword>
<evidence type="ECO:0000313" key="7">
    <source>
        <dbReference type="EMBL" id="BDR91420.1"/>
    </source>
</evidence>
<gene>
    <name evidence="8" type="ORF">GCM10007112_07340</name>
    <name evidence="7" type="ORF">Vsou_05130</name>
</gene>
<dbReference type="PANTHER" id="PTHR11986">
    <property type="entry name" value="AMINOTRANSFERASE CLASS III"/>
    <property type="match status" value="1"/>
</dbReference>
<dbReference type="GO" id="GO:0009085">
    <property type="term" value="P:lysine biosynthetic process"/>
    <property type="evidence" value="ECO:0007669"/>
    <property type="project" value="UniProtKB-KW"/>
</dbReference>
<name>A0A830E833_9CREN</name>
<dbReference type="Gene3D" id="3.40.640.10">
    <property type="entry name" value="Type I PLP-dependent aspartate aminotransferase-like (Major domain)"/>
    <property type="match status" value="1"/>
</dbReference>
<dbReference type="GO" id="GO:0042802">
    <property type="term" value="F:identical protein binding"/>
    <property type="evidence" value="ECO:0007669"/>
    <property type="project" value="TreeGrafter"/>
</dbReference>
<evidence type="ECO:0000256" key="6">
    <source>
        <dbReference type="RuleBase" id="RU003560"/>
    </source>
</evidence>
<evidence type="ECO:0000256" key="1">
    <source>
        <dbReference type="ARBA" id="ARBA00001933"/>
    </source>
</evidence>
<evidence type="ECO:0000313" key="9">
    <source>
        <dbReference type="Proteomes" id="UP000657075"/>
    </source>
</evidence>
<dbReference type="GeneID" id="76206068"/>
<accession>A0A830E833</accession>
<dbReference type="PIRSF" id="PIRSF000521">
    <property type="entry name" value="Transaminase_4ab_Lys_Orn"/>
    <property type="match status" value="1"/>
</dbReference>
<dbReference type="SUPFAM" id="SSF53383">
    <property type="entry name" value="PLP-dependent transferases"/>
    <property type="match status" value="1"/>
</dbReference>
<evidence type="ECO:0000313" key="8">
    <source>
        <dbReference type="EMBL" id="GGI73006.1"/>
    </source>
</evidence>
<reference evidence="7" key="4">
    <citation type="journal article" date="2023" name="Microbiol. Resour. Announc.">
        <title>Complete Genome Sequence of Vulcanisaeta souniana Strain IC-059, a Hyperthermophilic Archaeon Isolated from Hot Spring Water in Japan.</title>
        <authorList>
            <person name="Kato S."/>
            <person name="Itoh T."/>
            <person name="Wu L."/>
            <person name="Ma J."/>
            <person name="Ohkuma M."/>
        </authorList>
    </citation>
    <scope>NUCLEOTIDE SEQUENCE</scope>
    <source>
        <strain evidence="7">JCM 11219</strain>
    </source>
</reference>
<reference evidence="8" key="2">
    <citation type="submission" date="2020-09" db="EMBL/GenBank/DDBJ databases">
        <authorList>
            <person name="Sun Q."/>
            <person name="Ohkuma M."/>
        </authorList>
    </citation>
    <scope>NUCLEOTIDE SEQUENCE</scope>
    <source>
        <strain evidence="8">JCM 11219</strain>
    </source>
</reference>
<dbReference type="GO" id="GO:0030170">
    <property type="term" value="F:pyridoxal phosphate binding"/>
    <property type="evidence" value="ECO:0007669"/>
    <property type="project" value="InterPro"/>
</dbReference>
<evidence type="ECO:0000256" key="4">
    <source>
        <dbReference type="ARBA" id="ARBA00022898"/>
    </source>
</evidence>
<dbReference type="AlphaFoldDB" id="A0A830E833"/>
<evidence type="ECO:0000313" key="10">
    <source>
        <dbReference type="Proteomes" id="UP001060771"/>
    </source>
</evidence>
<dbReference type="Gene3D" id="3.90.1150.10">
    <property type="entry name" value="Aspartate Aminotransferase, domain 1"/>
    <property type="match status" value="1"/>
</dbReference>
<keyword evidence="4 6" id="KW-0663">Pyridoxal phosphate</keyword>
<dbReference type="FunFam" id="3.40.640.10:FF:000004">
    <property type="entry name" value="Acetylornithine aminotransferase"/>
    <property type="match status" value="1"/>
</dbReference>
<dbReference type="InterPro" id="IPR005814">
    <property type="entry name" value="Aminotrans_3"/>
</dbReference>
<dbReference type="InterPro" id="IPR015422">
    <property type="entry name" value="PyrdxlP-dep_Trfase_small"/>
</dbReference>
<dbReference type="InterPro" id="IPR049704">
    <property type="entry name" value="Aminotrans_3_PPA_site"/>
</dbReference>
<keyword evidence="3" id="KW-0028">Amino-acid biosynthesis</keyword>
<keyword evidence="5" id="KW-0457">Lysine biosynthesis</keyword>
<sequence>MTVEEELEGLSFPEAPKIVVKPPGPKSLELLNAQRKLETKSLVYPKAFKFAIDTAKGATIRDVDGNYYIDWVAGIAVLNVGHNNPYVQQAVREQLDRYWHWMSEIPSETRIRFLRNLHSILPEGLRDRAKVMTTVTGADACEAAVALAKWITKKPVILAFEGAYHGVHQGIVMATAKTELQQYAGVPLVNVVRAPYPYPYRCPLPAKDAEDCGNAVLNYIDHLLSDPYTGIGEVGAILVEPIQGEGGYIVPPRNFLKGLREIADKHGILLIADEVQTGVGRTGRWWAVEHFGVTPDIMCISKAIGGGIPTSVITYRAEYDERLPEEAFHFGTYRANPLALAAGAAVIEYIQSRNLLDRTLQLGDYARRAFEDIAERYLIIGDVRGLGFMIGTELVKDKDTKEPGTELASEVRRRMFERGVLFHTCGHFGNVMRFMAPLVLTRRHLDEGIRIFEEVVRELSREVK</sequence>
<dbReference type="OrthoDB" id="6534at2157"/>
<reference evidence="10" key="3">
    <citation type="submission" date="2022-09" db="EMBL/GenBank/DDBJ databases">
        <title>Complete genome sequence of Vulcanisaeta souniana.</title>
        <authorList>
            <person name="Kato S."/>
            <person name="Itoh T."/>
            <person name="Ohkuma M."/>
        </authorList>
    </citation>
    <scope>NUCLEOTIDE SEQUENCE [LARGE SCALE GENOMIC DNA]</scope>
    <source>
        <strain evidence="10">JCM 11219</strain>
    </source>
</reference>
<comment type="cofactor">
    <cofactor evidence="1">
        <name>pyridoxal 5'-phosphate</name>
        <dbReference type="ChEBI" id="CHEBI:597326"/>
    </cofactor>
</comment>
<dbReference type="InterPro" id="IPR015424">
    <property type="entry name" value="PyrdxlP-dep_Trfase"/>
</dbReference>